<dbReference type="Proteomes" id="UP000176864">
    <property type="component" value="Unassembled WGS sequence"/>
</dbReference>
<accession>A0A1F5NJV4</accession>
<dbReference type="AlphaFoldDB" id="A0A1F5NJV4"/>
<organism evidence="1 2">
    <name type="scientific">Candidatus Doudnabacteria bacterium RIFCSPHIGHO2_01_FULL_46_14</name>
    <dbReference type="NCBI Taxonomy" id="1817824"/>
    <lineage>
        <taxon>Bacteria</taxon>
        <taxon>Candidatus Doudnaibacteriota</taxon>
    </lineage>
</organism>
<name>A0A1F5NJV4_9BACT</name>
<sequence length="60" mass="6983">MPRFILKKILQSAEKPESLIGEIYGHEQAHEQDVIYHDLFDISSDVVVIFLKIRIYLGII</sequence>
<gene>
    <name evidence="1" type="ORF">A2751_02175</name>
</gene>
<dbReference type="EMBL" id="MFEK01000016">
    <property type="protein sequence ID" value="OGE77833.1"/>
    <property type="molecule type" value="Genomic_DNA"/>
</dbReference>
<dbReference type="STRING" id="1817824.A2751_02175"/>
<evidence type="ECO:0000313" key="1">
    <source>
        <dbReference type="EMBL" id="OGE77833.1"/>
    </source>
</evidence>
<proteinExistence type="predicted"/>
<evidence type="ECO:0000313" key="2">
    <source>
        <dbReference type="Proteomes" id="UP000176864"/>
    </source>
</evidence>
<protein>
    <submittedName>
        <fullName evidence="1">Uncharacterized protein</fullName>
    </submittedName>
</protein>
<reference evidence="1 2" key="1">
    <citation type="journal article" date="2016" name="Nat. Commun.">
        <title>Thousands of microbial genomes shed light on interconnected biogeochemical processes in an aquifer system.</title>
        <authorList>
            <person name="Anantharaman K."/>
            <person name="Brown C.T."/>
            <person name="Hug L.A."/>
            <person name="Sharon I."/>
            <person name="Castelle C.J."/>
            <person name="Probst A.J."/>
            <person name="Thomas B.C."/>
            <person name="Singh A."/>
            <person name="Wilkins M.J."/>
            <person name="Karaoz U."/>
            <person name="Brodie E.L."/>
            <person name="Williams K.H."/>
            <person name="Hubbard S.S."/>
            <person name="Banfield J.F."/>
        </authorList>
    </citation>
    <scope>NUCLEOTIDE SEQUENCE [LARGE SCALE GENOMIC DNA]</scope>
</reference>
<comment type="caution">
    <text evidence="1">The sequence shown here is derived from an EMBL/GenBank/DDBJ whole genome shotgun (WGS) entry which is preliminary data.</text>
</comment>